<keyword evidence="2 6" id="KW-0812">Transmembrane</keyword>
<keyword evidence="4 6" id="KW-0472">Membrane</keyword>
<evidence type="ECO:0000256" key="4">
    <source>
        <dbReference type="ARBA" id="ARBA00023136"/>
    </source>
</evidence>
<gene>
    <name evidence="7" type="ORF">TcWFU_008838</name>
</gene>
<feature type="transmembrane region" description="Helical" evidence="6">
    <location>
        <begin position="214"/>
        <end position="232"/>
    </location>
</feature>
<comment type="caution">
    <text evidence="7">The sequence shown here is derived from an EMBL/GenBank/DDBJ whole genome shotgun (WGS) entry which is preliminary data.</text>
</comment>
<feature type="transmembrane region" description="Helical" evidence="6">
    <location>
        <begin position="159"/>
        <end position="177"/>
    </location>
</feature>
<dbReference type="InterPro" id="IPR051415">
    <property type="entry name" value="LAAT-1"/>
</dbReference>
<evidence type="ECO:0000256" key="2">
    <source>
        <dbReference type="ARBA" id="ARBA00022692"/>
    </source>
</evidence>
<reference evidence="7 8" key="1">
    <citation type="journal article" date="2022" name="Front. Cell. Infect. Microbiol.">
        <title>The Genomes of Two Strains of Taenia crassiceps the Animal Model for the Study of Human Cysticercosis.</title>
        <authorList>
            <person name="Bobes R.J."/>
            <person name="Estrada K."/>
            <person name="Rios-Valencia D.G."/>
            <person name="Calderon-Gallegos A."/>
            <person name="de la Torre P."/>
            <person name="Carrero J.C."/>
            <person name="Sanchez-Flores A."/>
            <person name="Laclette J.P."/>
        </authorList>
    </citation>
    <scope>NUCLEOTIDE SEQUENCE [LARGE SCALE GENOMIC DNA]</scope>
    <source>
        <strain evidence="7">WFUcys</strain>
    </source>
</reference>
<dbReference type="PANTHER" id="PTHR16201">
    <property type="entry name" value="SEVEN TRANSMEMBRANE PROTEIN 1-RELATED"/>
    <property type="match status" value="1"/>
</dbReference>
<evidence type="ECO:0000313" key="8">
    <source>
        <dbReference type="Proteomes" id="UP001651158"/>
    </source>
</evidence>
<feature type="transmembrane region" description="Helical" evidence="6">
    <location>
        <begin position="252"/>
        <end position="271"/>
    </location>
</feature>
<keyword evidence="3 6" id="KW-1133">Transmembrane helix</keyword>
<dbReference type="InterPro" id="IPR006603">
    <property type="entry name" value="PQ-loop_rpt"/>
</dbReference>
<organism evidence="7 8">
    <name type="scientific">Taenia crassiceps</name>
    <dbReference type="NCBI Taxonomy" id="6207"/>
    <lineage>
        <taxon>Eukaryota</taxon>
        <taxon>Metazoa</taxon>
        <taxon>Spiralia</taxon>
        <taxon>Lophotrochozoa</taxon>
        <taxon>Platyhelminthes</taxon>
        <taxon>Cestoda</taxon>
        <taxon>Eucestoda</taxon>
        <taxon>Cyclophyllidea</taxon>
        <taxon>Taeniidae</taxon>
        <taxon>Taenia</taxon>
    </lineage>
</organism>
<evidence type="ECO:0000313" key="7">
    <source>
        <dbReference type="EMBL" id="KAL5109378.1"/>
    </source>
</evidence>
<dbReference type="SMART" id="SM00679">
    <property type="entry name" value="CTNS"/>
    <property type="match status" value="2"/>
</dbReference>
<feature type="transmembrane region" description="Helical" evidence="6">
    <location>
        <begin position="36"/>
        <end position="57"/>
    </location>
</feature>
<dbReference type="EMBL" id="JAKROA010000003">
    <property type="protein sequence ID" value="KAL5109378.1"/>
    <property type="molecule type" value="Genomic_DNA"/>
</dbReference>
<evidence type="ECO:0000256" key="1">
    <source>
        <dbReference type="ARBA" id="ARBA00004141"/>
    </source>
</evidence>
<evidence type="ECO:0008006" key="9">
    <source>
        <dbReference type="Google" id="ProtNLM"/>
    </source>
</evidence>
<keyword evidence="8" id="KW-1185">Reference proteome</keyword>
<feature type="transmembrane region" description="Helical" evidence="6">
    <location>
        <begin position="99"/>
        <end position="120"/>
    </location>
</feature>
<comment type="similarity">
    <text evidence="5">Belongs to the laat-1 family.</text>
</comment>
<feature type="transmembrane region" description="Helical" evidence="6">
    <location>
        <begin position="283"/>
        <end position="304"/>
    </location>
</feature>
<dbReference type="Proteomes" id="UP001651158">
    <property type="component" value="Unassembled WGS sequence"/>
</dbReference>
<dbReference type="PANTHER" id="PTHR16201:SF34">
    <property type="entry name" value="LYSOSOMAL AMINO ACID TRANSPORTER 1"/>
    <property type="match status" value="1"/>
</dbReference>
<name>A0ABR4QIJ9_9CEST</name>
<dbReference type="Gene3D" id="1.20.1280.290">
    <property type="match status" value="2"/>
</dbReference>
<feature type="transmembrane region" description="Helical" evidence="6">
    <location>
        <begin position="69"/>
        <end position="87"/>
    </location>
</feature>
<proteinExistence type="inferred from homology"/>
<sequence length="333" mass="37370">MSTTPVPGSLEAECPGGLDWAWYGLGECVRSVRDKVSIGFGVASICAWFMFGFPQIYENCVKKIPDSAVSIYLLLFWLLGDSLNFVGGFLTNQLFLQKFLAGYTVVIDIILYGQYIYYLLLHKRRMKRELENELSECEKFGGEEEVIAKSPNVSTVGKTVATVLLGALTLSFLPVSLTNEGSVAYGSSVQIQRHLLESAGTTTPNPWVNFLPTVGAKIGYAFGWASAIMYALGRIHQIFVNWRRQCTEGLSFYLFFLAVLGNTFYGCQIFIKSIDAVFVVTSLPWIIGSMGILFFDCIILIQFFKYRHNHMDDDGKGLEFTSDDDEDSERYQF</sequence>
<evidence type="ECO:0000256" key="3">
    <source>
        <dbReference type="ARBA" id="ARBA00022989"/>
    </source>
</evidence>
<accession>A0ABR4QIJ9</accession>
<dbReference type="Pfam" id="PF04193">
    <property type="entry name" value="PQ-loop"/>
    <property type="match status" value="2"/>
</dbReference>
<evidence type="ECO:0000256" key="6">
    <source>
        <dbReference type="SAM" id="Phobius"/>
    </source>
</evidence>
<evidence type="ECO:0000256" key="5">
    <source>
        <dbReference type="ARBA" id="ARBA00038039"/>
    </source>
</evidence>
<protein>
    <recommendedName>
        <fullName evidence="9">PQ-loop repeat-containing protein 2</fullName>
    </recommendedName>
</protein>
<comment type="subcellular location">
    <subcellularLocation>
        <location evidence="1">Membrane</location>
        <topology evidence="1">Multi-pass membrane protein</topology>
    </subcellularLocation>
</comment>